<sequence length="134" mass="15898">MSTNIRPDLLPTETKCSYCPGTICCSYTTQQIDSPRKIDDFDHLLWQMAHKNIQAYKDEDGWFLLILNQCQFLQEDGSCGTYETRPQVCRDYKNDYCEFDSPAEDGFELFFDGYQSLLKYCQKRFKKWDSRFTD</sequence>
<organism evidence="1">
    <name type="scientific">hydrothermal vent metagenome</name>
    <dbReference type="NCBI Taxonomy" id="652676"/>
    <lineage>
        <taxon>unclassified sequences</taxon>
        <taxon>metagenomes</taxon>
        <taxon>ecological metagenomes</taxon>
    </lineage>
</organism>
<protein>
    <recommendedName>
        <fullName evidence="2">YkgJ family cysteine cluster protein</fullName>
    </recommendedName>
</protein>
<dbReference type="AlphaFoldDB" id="A0A3B1A572"/>
<gene>
    <name evidence="1" type="ORF">MNBD_GAMMA22-944</name>
</gene>
<evidence type="ECO:0000313" key="1">
    <source>
        <dbReference type="EMBL" id="VAX00886.1"/>
    </source>
</evidence>
<dbReference type="Pfam" id="PF03692">
    <property type="entry name" value="CxxCxxCC"/>
    <property type="match status" value="1"/>
</dbReference>
<reference evidence="1" key="1">
    <citation type="submission" date="2018-06" db="EMBL/GenBank/DDBJ databases">
        <authorList>
            <person name="Zhirakovskaya E."/>
        </authorList>
    </citation>
    <scope>NUCLEOTIDE SEQUENCE</scope>
</reference>
<accession>A0A3B1A572</accession>
<dbReference type="EMBL" id="UOFS01000046">
    <property type="protein sequence ID" value="VAX00886.1"/>
    <property type="molecule type" value="Genomic_DNA"/>
</dbReference>
<proteinExistence type="predicted"/>
<name>A0A3B1A572_9ZZZZ</name>
<evidence type="ECO:0008006" key="2">
    <source>
        <dbReference type="Google" id="ProtNLM"/>
    </source>
</evidence>
<dbReference type="InterPro" id="IPR005358">
    <property type="entry name" value="Puta_zinc/iron-chelating_dom"/>
</dbReference>